<reference evidence="10" key="1">
    <citation type="submission" date="2022-02" db="EMBL/GenBank/DDBJ databases">
        <authorList>
            <person name="Lee M."/>
            <person name="Kim S.-J."/>
            <person name="Jung M.-Y."/>
        </authorList>
    </citation>
    <scope>NUCLEOTIDE SEQUENCE</scope>
    <source>
        <strain evidence="10">JHP9</strain>
    </source>
</reference>
<evidence type="ECO:0000256" key="5">
    <source>
        <dbReference type="ARBA" id="ARBA00023315"/>
    </source>
</evidence>
<feature type="compositionally biased region" description="Acidic residues" evidence="7">
    <location>
        <begin position="98"/>
        <end position="111"/>
    </location>
</feature>
<dbReference type="InterPro" id="IPR036625">
    <property type="entry name" value="E3-bd_dom_sf"/>
</dbReference>
<dbReference type="Gene3D" id="3.30.559.10">
    <property type="entry name" value="Chloramphenicol acetyltransferase-like domain"/>
    <property type="match status" value="1"/>
</dbReference>
<evidence type="ECO:0000256" key="7">
    <source>
        <dbReference type="SAM" id="MobiDB-lite"/>
    </source>
</evidence>
<feature type="domain" description="Lipoyl-binding" evidence="8">
    <location>
        <begin position="151"/>
        <end position="226"/>
    </location>
</feature>
<evidence type="ECO:0000256" key="2">
    <source>
        <dbReference type="ARBA" id="ARBA00007317"/>
    </source>
</evidence>
<keyword evidence="5 6" id="KW-0012">Acyltransferase</keyword>
<dbReference type="SUPFAM" id="SSF51230">
    <property type="entry name" value="Single hybrid motif"/>
    <property type="match status" value="2"/>
</dbReference>
<dbReference type="EC" id="2.3.1.-" evidence="6"/>
<feature type="compositionally biased region" description="Low complexity" evidence="7">
    <location>
        <begin position="228"/>
        <end position="240"/>
    </location>
</feature>
<dbReference type="InterPro" id="IPR001078">
    <property type="entry name" value="2-oxoacid_DH_actylTfrase"/>
</dbReference>
<protein>
    <recommendedName>
        <fullName evidence="6">Dihydrolipoamide acetyltransferase component of pyruvate dehydrogenase complex</fullName>
        <ecNumber evidence="6">2.3.1.-</ecNumber>
    </recommendedName>
</protein>
<dbReference type="PANTHER" id="PTHR43178">
    <property type="entry name" value="DIHYDROLIPOAMIDE ACETYLTRANSFERASE COMPONENT OF PYRUVATE DEHYDROGENASE COMPLEX"/>
    <property type="match status" value="1"/>
</dbReference>
<evidence type="ECO:0000313" key="11">
    <source>
        <dbReference type="Proteomes" id="UP001203761"/>
    </source>
</evidence>
<dbReference type="Pfam" id="PF00364">
    <property type="entry name" value="Biotin_lipoyl"/>
    <property type="match status" value="2"/>
</dbReference>
<evidence type="ECO:0000313" key="10">
    <source>
        <dbReference type="EMBL" id="MCL6424081.1"/>
    </source>
</evidence>
<dbReference type="RefSeq" id="WP_249738163.1">
    <property type="nucleotide sequence ID" value="NZ_JAKNCJ010000008.1"/>
</dbReference>
<comment type="cofactor">
    <cofactor evidence="1 6">
        <name>(R)-lipoate</name>
        <dbReference type="ChEBI" id="CHEBI:83088"/>
    </cofactor>
</comment>
<feature type="region of interest" description="Disordered" evidence="7">
    <location>
        <begin position="348"/>
        <end position="379"/>
    </location>
</feature>
<keyword evidence="3 6" id="KW-0808">Transferase</keyword>
<dbReference type="InterPro" id="IPR023213">
    <property type="entry name" value="CAT-like_dom_sf"/>
</dbReference>
<accession>A0ABT0R2C1</accession>
<dbReference type="SUPFAM" id="SSF47005">
    <property type="entry name" value="Peripheral subunit-binding domain of 2-oxo acid dehydrogenase complex"/>
    <property type="match status" value="1"/>
</dbReference>
<dbReference type="InterPro" id="IPR011053">
    <property type="entry name" value="Single_hybrid_motif"/>
</dbReference>
<dbReference type="Pfam" id="PF02817">
    <property type="entry name" value="E3_binding"/>
    <property type="match status" value="1"/>
</dbReference>
<dbReference type="PROSITE" id="PS50968">
    <property type="entry name" value="BIOTINYL_LIPOYL"/>
    <property type="match status" value="2"/>
</dbReference>
<comment type="similarity">
    <text evidence="2 6">Belongs to the 2-oxoacid dehydrogenase family.</text>
</comment>
<dbReference type="SUPFAM" id="SSF52777">
    <property type="entry name" value="CoA-dependent acyltransferases"/>
    <property type="match status" value="1"/>
</dbReference>
<dbReference type="PROSITE" id="PS51826">
    <property type="entry name" value="PSBD"/>
    <property type="match status" value="1"/>
</dbReference>
<feature type="compositionally biased region" description="Low complexity" evidence="7">
    <location>
        <begin position="121"/>
        <end position="132"/>
    </location>
</feature>
<dbReference type="CDD" id="cd06849">
    <property type="entry name" value="lipoyl_domain"/>
    <property type="match status" value="2"/>
</dbReference>
<name>A0ABT0R2C1_9MICO</name>
<feature type="region of interest" description="Disordered" evidence="7">
    <location>
        <begin position="76"/>
        <end position="198"/>
    </location>
</feature>
<feature type="compositionally biased region" description="Basic and acidic residues" evidence="7">
    <location>
        <begin position="267"/>
        <end position="281"/>
    </location>
</feature>
<sequence length="614" mass="63263">MSESVKMPALGESVTEGTVTRWLKSVGDTVEVDEPLLEVSTDKVDTEIPSPVAGTIEKILVQEDEDAEVGAELVIIGDGSGSGSGSDDAAEGSGETEAQQDEPASEGEDLASDPTTAPSTEAEPGQEEAQGGDTDPAPSAEGSGASSGGQGQEVTMPALGESVTEGTVTRWLKAVGDSVEADEPLLEVSTDKVDTEIPSPFAGTLLEIKVEEDSDAEVGSVLAIIGDASAQSSSAPASEVPAKEEPKAEEKKAEEKPAEQSAPQGETPRESEEKASAKAEAKTSGSTSPAPKASDSVSGAEASGYVTPLVRKMAADAGIDLSSVSGTGLGGRIRKQDVSAAIEAKKSETSAPAAAPAAQAAPGGAAQSAPKVEVSSLRGTEEKMSRLRKIVASRMVESLQTQAQLTTAVEVDMTRIAKLRGRAKDSFAQREGAKLTFLPFIIQAAVEALKTYPKLNAEIAGDVIKYHGSENIGMAADTERGLVVPVIKNAGDLNLAGIARQVGELGGKAKSNKLTPDDLQGATFTITNTGSGGALFDTPIVPNPQVGILGCGTIVKRPAVITTEQGDEVIAIRSMMYLFLSYDHRLVDGGDAARFLTFMKQRLENGAFEADLGL</sequence>
<gene>
    <name evidence="10" type="primary">sucB</name>
    <name evidence="10" type="ORF">Bequi_11950</name>
</gene>
<keyword evidence="11" id="KW-1185">Reference proteome</keyword>
<dbReference type="Gene3D" id="4.10.320.10">
    <property type="entry name" value="E3-binding domain"/>
    <property type="match status" value="1"/>
</dbReference>
<evidence type="ECO:0000256" key="1">
    <source>
        <dbReference type="ARBA" id="ARBA00001938"/>
    </source>
</evidence>
<feature type="domain" description="Lipoyl-binding" evidence="8">
    <location>
        <begin position="2"/>
        <end position="77"/>
    </location>
</feature>
<dbReference type="PANTHER" id="PTHR43178:SF5">
    <property type="entry name" value="LIPOAMIDE ACYLTRANSFERASE COMPONENT OF BRANCHED-CHAIN ALPHA-KETO ACID DEHYDROGENASE COMPLEX, MITOCHONDRIAL"/>
    <property type="match status" value="1"/>
</dbReference>
<evidence type="ECO:0000259" key="9">
    <source>
        <dbReference type="PROSITE" id="PS51826"/>
    </source>
</evidence>
<keyword evidence="4 6" id="KW-0450">Lipoyl</keyword>
<proteinExistence type="inferred from homology"/>
<evidence type="ECO:0000256" key="6">
    <source>
        <dbReference type="RuleBase" id="RU003423"/>
    </source>
</evidence>
<feature type="compositionally biased region" description="Basic and acidic residues" evidence="7">
    <location>
        <begin position="241"/>
        <end position="258"/>
    </location>
</feature>
<dbReference type="EMBL" id="JAKNCJ010000008">
    <property type="protein sequence ID" value="MCL6424081.1"/>
    <property type="molecule type" value="Genomic_DNA"/>
</dbReference>
<dbReference type="InterPro" id="IPR000089">
    <property type="entry name" value="Biotin_lipoyl"/>
</dbReference>
<evidence type="ECO:0000259" key="8">
    <source>
        <dbReference type="PROSITE" id="PS50968"/>
    </source>
</evidence>
<feature type="compositionally biased region" description="Low complexity" evidence="7">
    <location>
        <begin position="350"/>
        <end position="370"/>
    </location>
</feature>
<dbReference type="Gene3D" id="2.40.50.100">
    <property type="match status" value="2"/>
</dbReference>
<organism evidence="10 11">
    <name type="scientific">Brachybacterium equifaecis</name>
    <dbReference type="NCBI Taxonomy" id="2910770"/>
    <lineage>
        <taxon>Bacteria</taxon>
        <taxon>Bacillati</taxon>
        <taxon>Actinomycetota</taxon>
        <taxon>Actinomycetes</taxon>
        <taxon>Micrococcales</taxon>
        <taxon>Dermabacteraceae</taxon>
        <taxon>Brachybacterium</taxon>
    </lineage>
</organism>
<dbReference type="NCBIfam" id="TIGR02927">
    <property type="entry name" value="SucB_Actino"/>
    <property type="match status" value="1"/>
</dbReference>
<evidence type="ECO:0000256" key="3">
    <source>
        <dbReference type="ARBA" id="ARBA00022679"/>
    </source>
</evidence>
<feature type="compositionally biased region" description="Low complexity" evidence="7">
    <location>
        <begin position="85"/>
        <end position="95"/>
    </location>
</feature>
<comment type="caution">
    <text evidence="10">The sequence shown here is derived from an EMBL/GenBank/DDBJ whole genome shotgun (WGS) entry which is preliminary data.</text>
</comment>
<dbReference type="InterPro" id="IPR014276">
    <property type="entry name" value="2-oxoglutarate_DH_E2"/>
</dbReference>
<dbReference type="PROSITE" id="PS00189">
    <property type="entry name" value="LIPOYL"/>
    <property type="match status" value="2"/>
</dbReference>
<dbReference type="Pfam" id="PF00198">
    <property type="entry name" value="2-oxoacid_dh"/>
    <property type="match status" value="1"/>
</dbReference>
<evidence type="ECO:0000256" key="4">
    <source>
        <dbReference type="ARBA" id="ARBA00022823"/>
    </source>
</evidence>
<dbReference type="Proteomes" id="UP001203761">
    <property type="component" value="Unassembled WGS sequence"/>
</dbReference>
<feature type="domain" description="Peripheral subunit-binding (PSBD)" evidence="9">
    <location>
        <begin position="305"/>
        <end position="342"/>
    </location>
</feature>
<feature type="region of interest" description="Disordered" evidence="7">
    <location>
        <begin position="227"/>
        <end position="300"/>
    </location>
</feature>
<dbReference type="InterPro" id="IPR050743">
    <property type="entry name" value="2-oxoacid_DH_E2_comp"/>
</dbReference>
<dbReference type="InterPro" id="IPR004167">
    <property type="entry name" value="PSBD"/>
</dbReference>
<dbReference type="InterPro" id="IPR003016">
    <property type="entry name" value="2-oxoA_DH_lipoyl-BS"/>
</dbReference>